<gene>
    <name evidence="2" type="ORF">VF724_13440</name>
</gene>
<sequence>MQVQIEYLLHSLRETTSSDFSALGFLEPLDQRIRCDYVSGNQNEKFKNIVLRPGKGIAGEVLRRRRPFILDASVQDAGMQRMNFPIMLAENLQSAAAVPVRISEEDWGVLLVASRSLRQFLSREIEMLEQSADRLAVLLRAAELKND</sequence>
<reference evidence="2" key="1">
    <citation type="submission" date="2023-12" db="EMBL/GenBank/DDBJ databases">
        <title>Fervidustalea candida gen. nov., sp. nov., a novel member of the family Paenibacillaceae isolated from a geothermal area.</title>
        <authorList>
            <person name="Li W.-J."/>
            <person name="Jiao J.-Y."/>
            <person name="Chen Y."/>
        </authorList>
    </citation>
    <scope>NUCLEOTIDE SEQUENCE</scope>
    <source>
        <strain evidence="2">SYSU GA230002</strain>
    </source>
</reference>
<dbReference type="RefSeq" id="WP_371754804.1">
    <property type="nucleotide sequence ID" value="NZ_JAYJLD010000020.1"/>
</dbReference>
<dbReference type="SUPFAM" id="SSF55781">
    <property type="entry name" value="GAF domain-like"/>
    <property type="match status" value="1"/>
</dbReference>
<proteinExistence type="predicted"/>
<keyword evidence="3" id="KW-1185">Reference proteome</keyword>
<organism evidence="2 3">
    <name type="scientific">Ferviditalea candida</name>
    <dbReference type="NCBI Taxonomy" id="3108399"/>
    <lineage>
        <taxon>Bacteria</taxon>
        <taxon>Bacillati</taxon>
        <taxon>Bacillota</taxon>
        <taxon>Bacilli</taxon>
        <taxon>Bacillales</taxon>
        <taxon>Paenibacillaceae</taxon>
        <taxon>Ferviditalea</taxon>
    </lineage>
</organism>
<dbReference type="Proteomes" id="UP001310386">
    <property type="component" value="Unassembled WGS sequence"/>
</dbReference>
<dbReference type="InterPro" id="IPR003018">
    <property type="entry name" value="GAF"/>
</dbReference>
<dbReference type="Pfam" id="PF13185">
    <property type="entry name" value="GAF_2"/>
    <property type="match status" value="1"/>
</dbReference>
<name>A0ABU5ZJH3_9BACL</name>
<evidence type="ECO:0000313" key="3">
    <source>
        <dbReference type="Proteomes" id="UP001310386"/>
    </source>
</evidence>
<comment type="caution">
    <text evidence="2">The sequence shown here is derived from an EMBL/GenBank/DDBJ whole genome shotgun (WGS) entry which is preliminary data.</text>
</comment>
<dbReference type="InterPro" id="IPR029016">
    <property type="entry name" value="GAF-like_dom_sf"/>
</dbReference>
<evidence type="ECO:0000259" key="1">
    <source>
        <dbReference type="Pfam" id="PF13185"/>
    </source>
</evidence>
<evidence type="ECO:0000313" key="2">
    <source>
        <dbReference type="EMBL" id="MEB3102669.1"/>
    </source>
</evidence>
<dbReference type="EMBL" id="JAYJLD010000020">
    <property type="protein sequence ID" value="MEB3102669.1"/>
    <property type="molecule type" value="Genomic_DNA"/>
</dbReference>
<feature type="domain" description="GAF" evidence="1">
    <location>
        <begin position="7"/>
        <end position="139"/>
    </location>
</feature>
<accession>A0ABU5ZJH3</accession>
<dbReference type="Gene3D" id="3.30.450.40">
    <property type="match status" value="1"/>
</dbReference>
<protein>
    <submittedName>
        <fullName evidence="2">GAF domain-containing protein</fullName>
    </submittedName>
</protein>